<evidence type="ECO:0000313" key="3">
    <source>
        <dbReference type="Proteomes" id="UP000835052"/>
    </source>
</evidence>
<name>A0A8S1GZQ2_9PELO</name>
<proteinExistence type="predicted"/>
<accession>A0A8S1GZQ2</accession>
<feature type="transmembrane region" description="Helical" evidence="1">
    <location>
        <begin position="439"/>
        <end position="459"/>
    </location>
</feature>
<dbReference type="AlphaFoldDB" id="A0A8S1GZQ2"/>
<sequence length="944" mass="106732">MLMGDYNVPPLEILSFLYPFIGIFVHCFELYLIIWKTPKFVQSRIPQAIRAMLAIPINFMTKDSGFGFSRISGLGEDWMAENVTVFGHEEITITVPDQFTGLIMFSPLTLGTILHIQYANLRCVTLDQFKKPLWEYRLNVGLIYLFSFVSTFPAAASNAKVSKSVQTFGLLLHIIYVISYFGSALKFSCEIWESFSRLKVFSTSQNARNVEKREFLAIQIQILAIPINFMTVDGGLGFLFIPELGDDWMNQNVTALGSEIVQRTGREQFTGLVWLSPLNLAAILHIQYANLRGVTLDEFKKPLWRYCLNVGLIYIFSTVSGYSAASSTSKIESAVLLGCLLSQYIYSIIYVGLTLKFSWDIWQNFSPWKGINISESTRKMQRKIFLAIQIQLLAIPINIMTQDSGFGFSMIPDLGEDWVNVNVTAFNDEELTKTVGGHFTGLLLFSPITLGTILHIQYANLRCVTLDEFKKPLWKYRLSVGFIYIFSISSGCLLSFAVGYEVIKIHFQMLAIPINFMTKDSGFGFSMIPDLGDDWMNVKLTALDNKAFSKMLGAYFQGLLLFSPITLATILHIQYANLRCVTLNEFKNSLWRYRLNLLAIPINFYNQESGYGYSVIPDLGEDWVDVNLTTLDDNRLTRTVGKHFVMRLSRQKQRSARESPAPEVRGKRHRSNLLPCLQRPLGHFVHPQGCYRKQNKSNSSNEVMPATEILSLLYPVFGVFVHGFELHLIISKTPKFVQSRIPQAIRALLAIPINFYNLQSGYGYSVLPDLDENWVDVNLTMLNSNNLTKTVGEHFAGLLLFSPIALGTILHIQYANLRCVTLDEFKKSLLAILIDFATQESSLGYYNIANLGADQMDIDIKLMAGINGKLTGSQHFLGLLGFGPLSLAAILHIQYANLRCVMQDESKIALWKYRRNVGWMFIVSMVTGYLVASIVVHAMLRTSH</sequence>
<feature type="transmembrane region" description="Helical" evidence="1">
    <location>
        <begin position="16"/>
        <end position="35"/>
    </location>
</feature>
<keyword evidence="1" id="KW-0472">Membrane</keyword>
<evidence type="ECO:0000313" key="2">
    <source>
        <dbReference type="EMBL" id="CAD6186530.1"/>
    </source>
</evidence>
<feature type="transmembrane region" description="Helical" evidence="1">
    <location>
        <begin position="303"/>
        <end position="322"/>
    </location>
</feature>
<feature type="transmembrane region" description="Helical" evidence="1">
    <location>
        <begin position="554"/>
        <end position="573"/>
    </location>
</feature>
<gene>
    <name evidence="2" type="ORF">CAUJ_LOCUS2449</name>
</gene>
<organism evidence="2 3">
    <name type="scientific">Caenorhabditis auriculariae</name>
    <dbReference type="NCBI Taxonomy" id="2777116"/>
    <lineage>
        <taxon>Eukaryota</taxon>
        <taxon>Metazoa</taxon>
        <taxon>Ecdysozoa</taxon>
        <taxon>Nematoda</taxon>
        <taxon>Chromadorea</taxon>
        <taxon>Rhabditida</taxon>
        <taxon>Rhabditina</taxon>
        <taxon>Rhabditomorpha</taxon>
        <taxon>Rhabditoidea</taxon>
        <taxon>Rhabditidae</taxon>
        <taxon>Peloderinae</taxon>
        <taxon>Caenorhabditis</taxon>
    </lineage>
</organism>
<keyword evidence="3" id="KW-1185">Reference proteome</keyword>
<keyword evidence="1" id="KW-0812">Transmembrane</keyword>
<protein>
    <submittedName>
        <fullName evidence="2">Uncharacterized protein</fullName>
    </submittedName>
</protein>
<reference evidence="2" key="1">
    <citation type="submission" date="2020-10" db="EMBL/GenBank/DDBJ databases">
        <authorList>
            <person name="Kikuchi T."/>
        </authorList>
    </citation>
    <scope>NUCLEOTIDE SEQUENCE</scope>
    <source>
        <strain evidence="2">NKZ352</strain>
    </source>
</reference>
<feature type="transmembrane region" description="Helical" evidence="1">
    <location>
        <begin position="917"/>
        <end position="940"/>
    </location>
</feature>
<feature type="transmembrane region" description="Helical" evidence="1">
    <location>
        <begin position="876"/>
        <end position="896"/>
    </location>
</feature>
<feature type="transmembrane region" description="Helical" evidence="1">
    <location>
        <begin position="795"/>
        <end position="814"/>
    </location>
</feature>
<feature type="transmembrane region" description="Helical" evidence="1">
    <location>
        <begin position="138"/>
        <end position="156"/>
    </location>
</feature>
<feature type="transmembrane region" description="Helical" evidence="1">
    <location>
        <begin position="480"/>
        <end position="500"/>
    </location>
</feature>
<comment type="caution">
    <text evidence="2">The sequence shown here is derived from an EMBL/GenBank/DDBJ whole genome shotgun (WGS) entry which is preliminary data.</text>
</comment>
<evidence type="ECO:0000256" key="1">
    <source>
        <dbReference type="SAM" id="Phobius"/>
    </source>
</evidence>
<feature type="transmembrane region" description="Helical" evidence="1">
    <location>
        <begin position="168"/>
        <end position="189"/>
    </location>
</feature>
<feature type="transmembrane region" description="Helical" evidence="1">
    <location>
        <begin position="334"/>
        <end position="353"/>
    </location>
</feature>
<feature type="transmembrane region" description="Helical" evidence="1">
    <location>
        <begin position="272"/>
        <end position="291"/>
    </location>
</feature>
<dbReference type="EMBL" id="CAJGYM010000004">
    <property type="protein sequence ID" value="CAD6186530.1"/>
    <property type="molecule type" value="Genomic_DNA"/>
</dbReference>
<keyword evidence="1" id="KW-1133">Transmembrane helix</keyword>
<dbReference type="Proteomes" id="UP000835052">
    <property type="component" value="Unassembled WGS sequence"/>
</dbReference>